<reference evidence="3 4" key="1">
    <citation type="submission" date="2014-08" db="EMBL/GenBank/DDBJ databases">
        <title>Complete genome sequence of Corynebacterium sphenisci CECT 5990(T) (=DSM 44792(T)), isolated from healthy wild penguins.</title>
        <authorList>
            <person name="Ruckert C."/>
            <person name="Albersmeier A."/>
            <person name="Winkler A."/>
            <person name="Kalinowski J."/>
        </authorList>
    </citation>
    <scope>NUCLEOTIDE SEQUENCE [LARGE SCALE GENOMIC DNA]</scope>
    <source>
        <strain evidence="3 4">DSM 44792</strain>
    </source>
</reference>
<feature type="chain" id="PRO_5012092085" evidence="2">
    <location>
        <begin position="22"/>
        <end position="214"/>
    </location>
</feature>
<proteinExistence type="predicted"/>
<sequence length="214" mass="22024">MRHRGRLALAATLLAGSTALAACEGGAEPAPSEGRLPTTRADLDTAESVAETSPTAPAPAVVDGDRRHDDDPRSDPFLPPHAVIPEPGGDAAGPGRPVAPVDEDEAAEPGTPALPTPPKPRRPVPVLPPFDFDGPIRPDPGNPERPEPMEPVADPNPEAAPGIPDHGGEGDPEGHIPSPDAPERPWWSPFGEYDPSGSLRGGDGRPPAAPTPAR</sequence>
<protein>
    <submittedName>
        <fullName evidence="3">Uncharacterized protein</fullName>
    </submittedName>
</protein>
<dbReference type="EMBL" id="CP009248">
    <property type="protein sequence ID" value="APT90153.1"/>
    <property type="molecule type" value="Genomic_DNA"/>
</dbReference>
<evidence type="ECO:0000313" key="4">
    <source>
        <dbReference type="Proteomes" id="UP000185469"/>
    </source>
</evidence>
<feature type="compositionally biased region" description="Pro residues" evidence="1">
    <location>
        <begin position="112"/>
        <end position="128"/>
    </location>
</feature>
<feature type="region of interest" description="Disordered" evidence="1">
    <location>
        <begin position="24"/>
        <end position="214"/>
    </location>
</feature>
<dbReference type="AlphaFoldDB" id="A0A1L7CWC7"/>
<evidence type="ECO:0000313" key="3">
    <source>
        <dbReference type="EMBL" id="APT90153.1"/>
    </source>
</evidence>
<feature type="compositionally biased region" description="Basic and acidic residues" evidence="1">
    <location>
        <begin position="63"/>
        <end position="74"/>
    </location>
</feature>
<name>A0A1L7CWC7_9CORY</name>
<evidence type="ECO:0000256" key="1">
    <source>
        <dbReference type="SAM" id="MobiDB-lite"/>
    </source>
</evidence>
<keyword evidence="4" id="KW-1185">Reference proteome</keyword>
<dbReference type="KEGG" id="csph:CSPHI_02640"/>
<dbReference type="Proteomes" id="UP000185469">
    <property type="component" value="Chromosome"/>
</dbReference>
<feature type="signal peptide" evidence="2">
    <location>
        <begin position="1"/>
        <end position="21"/>
    </location>
</feature>
<organism evidence="3 4">
    <name type="scientific">Corynebacterium sphenisci DSM 44792</name>
    <dbReference type="NCBI Taxonomy" id="1437874"/>
    <lineage>
        <taxon>Bacteria</taxon>
        <taxon>Bacillati</taxon>
        <taxon>Actinomycetota</taxon>
        <taxon>Actinomycetes</taxon>
        <taxon>Mycobacteriales</taxon>
        <taxon>Corynebacteriaceae</taxon>
        <taxon>Corynebacterium</taxon>
    </lineage>
</organism>
<keyword evidence="2" id="KW-0732">Signal</keyword>
<dbReference type="RefSeq" id="WP_075691376.1">
    <property type="nucleotide sequence ID" value="NZ_CP009248.1"/>
</dbReference>
<gene>
    <name evidence="3" type="ORF">CSPHI_02640</name>
</gene>
<accession>A0A1L7CWC7</accession>
<dbReference type="PROSITE" id="PS51257">
    <property type="entry name" value="PROKAR_LIPOPROTEIN"/>
    <property type="match status" value="1"/>
</dbReference>
<evidence type="ECO:0000256" key="2">
    <source>
        <dbReference type="SAM" id="SignalP"/>
    </source>
</evidence>